<dbReference type="FunFam" id="3.30.470.20:FF:000028">
    <property type="entry name" value="Methylcrotonoyl-CoA carboxylase subunit alpha, mitochondrial"/>
    <property type="match status" value="1"/>
</dbReference>
<dbReference type="Gene3D" id="2.40.50.100">
    <property type="match status" value="1"/>
</dbReference>
<dbReference type="FunFam" id="2.40.50.100:FF:000003">
    <property type="entry name" value="Acetyl-CoA carboxylase biotin carboxyl carrier protein"/>
    <property type="match status" value="1"/>
</dbReference>
<evidence type="ECO:0000256" key="2">
    <source>
        <dbReference type="ARBA" id="ARBA00022598"/>
    </source>
</evidence>
<dbReference type="AlphaFoldDB" id="A0A7T2S6K4"/>
<gene>
    <name evidence="11" type="ORF">I6G66_07345</name>
</gene>
<keyword evidence="5" id="KW-0809">Transit peptide</keyword>
<dbReference type="Pfam" id="PF00289">
    <property type="entry name" value="Biotin_carb_N"/>
    <property type="match status" value="1"/>
</dbReference>
<dbReference type="InterPro" id="IPR011054">
    <property type="entry name" value="Rudment_hybrid_motif"/>
</dbReference>
<dbReference type="PROSITE" id="PS00867">
    <property type="entry name" value="CPSASE_2"/>
    <property type="match status" value="1"/>
</dbReference>
<evidence type="ECO:0000259" key="8">
    <source>
        <dbReference type="PROSITE" id="PS50968"/>
    </source>
</evidence>
<dbReference type="Pfam" id="PF00364">
    <property type="entry name" value="Biotin_lipoyl"/>
    <property type="match status" value="1"/>
</dbReference>
<evidence type="ECO:0000256" key="1">
    <source>
        <dbReference type="ARBA" id="ARBA00001953"/>
    </source>
</evidence>
<protein>
    <submittedName>
        <fullName evidence="11">Biotin/lipoyl-binding protein</fullName>
    </submittedName>
</protein>
<dbReference type="Pfam" id="PF02785">
    <property type="entry name" value="Biotin_carb_C"/>
    <property type="match status" value="1"/>
</dbReference>
<evidence type="ECO:0000256" key="6">
    <source>
        <dbReference type="ARBA" id="ARBA00023267"/>
    </source>
</evidence>
<evidence type="ECO:0000256" key="5">
    <source>
        <dbReference type="ARBA" id="ARBA00022946"/>
    </source>
</evidence>
<evidence type="ECO:0000313" key="11">
    <source>
        <dbReference type="EMBL" id="QPS09819.1"/>
    </source>
</evidence>
<dbReference type="GO" id="GO:0005524">
    <property type="term" value="F:ATP binding"/>
    <property type="evidence" value="ECO:0007669"/>
    <property type="project" value="UniProtKB-UniRule"/>
</dbReference>
<dbReference type="InterPro" id="IPR005482">
    <property type="entry name" value="Biotin_COase_C"/>
</dbReference>
<dbReference type="PANTHER" id="PTHR18866">
    <property type="entry name" value="CARBOXYLASE:PYRUVATE/ACETYL-COA/PROPIONYL-COA CARBOXYLASE"/>
    <property type="match status" value="1"/>
</dbReference>
<proteinExistence type="predicted"/>
<dbReference type="SMART" id="SM01209">
    <property type="entry name" value="GARS_A"/>
    <property type="match status" value="1"/>
</dbReference>
<evidence type="ECO:0000259" key="10">
    <source>
        <dbReference type="PROSITE" id="PS50979"/>
    </source>
</evidence>
<dbReference type="InterPro" id="IPR005479">
    <property type="entry name" value="CPAse_ATP-bd"/>
</dbReference>
<dbReference type="InterPro" id="IPR005481">
    <property type="entry name" value="BC-like_N"/>
</dbReference>
<evidence type="ECO:0000256" key="4">
    <source>
        <dbReference type="ARBA" id="ARBA00022840"/>
    </source>
</evidence>
<dbReference type="SUPFAM" id="SSF51246">
    <property type="entry name" value="Rudiment single hybrid motif"/>
    <property type="match status" value="1"/>
</dbReference>
<dbReference type="InterPro" id="IPR050856">
    <property type="entry name" value="Biotin_carboxylase_complex"/>
</dbReference>
<dbReference type="InterPro" id="IPR000089">
    <property type="entry name" value="Biotin_lipoyl"/>
</dbReference>
<evidence type="ECO:0000313" key="12">
    <source>
        <dbReference type="Proteomes" id="UP000594778"/>
    </source>
</evidence>
<dbReference type="RefSeq" id="WP_197956591.1">
    <property type="nucleotide sequence ID" value="NZ_CP065668.1"/>
</dbReference>
<name>A0A7T2S6K4_DELAC</name>
<dbReference type="SUPFAM" id="SSF56059">
    <property type="entry name" value="Glutathione synthetase ATP-binding domain-like"/>
    <property type="match status" value="1"/>
</dbReference>
<feature type="domain" description="ATP-grasp" evidence="9">
    <location>
        <begin position="121"/>
        <end position="317"/>
    </location>
</feature>
<dbReference type="InterPro" id="IPR016185">
    <property type="entry name" value="PreATP-grasp_dom_sf"/>
</dbReference>
<dbReference type="EMBL" id="CP065668">
    <property type="protein sequence ID" value="QPS09819.1"/>
    <property type="molecule type" value="Genomic_DNA"/>
</dbReference>
<dbReference type="Proteomes" id="UP000594778">
    <property type="component" value="Chromosome"/>
</dbReference>
<keyword evidence="6" id="KW-0092">Biotin</keyword>
<dbReference type="FunFam" id="3.40.50.20:FF:000010">
    <property type="entry name" value="Propionyl-CoA carboxylase subunit alpha"/>
    <property type="match status" value="1"/>
</dbReference>
<dbReference type="GO" id="GO:0016874">
    <property type="term" value="F:ligase activity"/>
    <property type="evidence" value="ECO:0007669"/>
    <property type="project" value="UniProtKB-KW"/>
</dbReference>
<dbReference type="PROSITE" id="PS00866">
    <property type="entry name" value="CPSASE_1"/>
    <property type="match status" value="1"/>
</dbReference>
<dbReference type="SUPFAM" id="SSF51230">
    <property type="entry name" value="Single hybrid motif"/>
    <property type="match status" value="1"/>
</dbReference>
<dbReference type="FunFam" id="3.30.1490.20:FF:000003">
    <property type="entry name" value="acetyl-CoA carboxylase isoform X1"/>
    <property type="match status" value="1"/>
</dbReference>
<dbReference type="SMART" id="SM00878">
    <property type="entry name" value="Biotin_carb_C"/>
    <property type="match status" value="1"/>
</dbReference>
<accession>A0A7T2S6K4</accession>
<dbReference type="InterPro" id="IPR011761">
    <property type="entry name" value="ATP-grasp"/>
</dbReference>
<dbReference type="PROSITE" id="PS50968">
    <property type="entry name" value="BIOTINYL_LIPOYL"/>
    <property type="match status" value="1"/>
</dbReference>
<organism evidence="11 12">
    <name type="scientific">Delftia acidovorans</name>
    <name type="common">Pseudomonas acidovorans</name>
    <name type="synonym">Comamonas acidovorans</name>
    <dbReference type="NCBI Taxonomy" id="80866"/>
    <lineage>
        <taxon>Bacteria</taxon>
        <taxon>Pseudomonadati</taxon>
        <taxon>Pseudomonadota</taxon>
        <taxon>Betaproteobacteria</taxon>
        <taxon>Burkholderiales</taxon>
        <taxon>Comamonadaceae</taxon>
        <taxon>Delftia</taxon>
    </lineage>
</organism>
<comment type="cofactor">
    <cofactor evidence="1">
        <name>biotin</name>
        <dbReference type="ChEBI" id="CHEBI:57586"/>
    </cofactor>
</comment>
<evidence type="ECO:0000256" key="3">
    <source>
        <dbReference type="ARBA" id="ARBA00022741"/>
    </source>
</evidence>
<dbReference type="Gene3D" id="3.30.470.20">
    <property type="entry name" value="ATP-grasp fold, B domain"/>
    <property type="match status" value="1"/>
</dbReference>
<dbReference type="CDD" id="cd06850">
    <property type="entry name" value="biotinyl_domain"/>
    <property type="match status" value="1"/>
</dbReference>
<dbReference type="SUPFAM" id="SSF52440">
    <property type="entry name" value="PreATP-grasp domain"/>
    <property type="match status" value="1"/>
</dbReference>
<reference evidence="11 12" key="1">
    <citation type="submission" date="2020-12" db="EMBL/GenBank/DDBJ databases">
        <title>FDA dAtabase for Regulatory Grade micrObial Sequences (FDA-ARGOS): Supporting development and validation of Infectious Disease Dx tests.</title>
        <authorList>
            <person name="Sproer C."/>
            <person name="Gronow S."/>
            <person name="Severitt S."/>
            <person name="Schroder I."/>
            <person name="Tallon L."/>
            <person name="Sadzewicz L."/>
            <person name="Zhao X."/>
            <person name="Boylan J."/>
            <person name="Ott S."/>
            <person name="Bowen H."/>
            <person name="Vavikolanu K."/>
            <person name="Mehta A."/>
            <person name="Aluvathingal J."/>
            <person name="Nadendla S."/>
            <person name="Lowell S."/>
            <person name="Myers T."/>
            <person name="Yan Y."/>
            <person name="Sichtig H."/>
        </authorList>
    </citation>
    <scope>NUCLEOTIDE SEQUENCE [LARGE SCALE GENOMIC DNA]</scope>
    <source>
        <strain evidence="11 12">FDAARGOS_909</strain>
    </source>
</reference>
<dbReference type="InterPro" id="IPR011053">
    <property type="entry name" value="Single_hybrid_motif"/>
</dbReference>
<feature type="domain" description="Biotin carboxylation" evidence="10">
    <location>
        <begin position="2"/>
        <end position="444"/>
    </location>
</feature>
<dbReference type="InterPro" id="IPR011764">
    <property type="entry name" value="Biotin_carboxylation_dom"/>
</dbReference>
<dbReference type="PROSITE" id="PS50979">
    <property type="entry name" value="BC"/>
    <property type="match status" value="1"/>
</dbReference>
<evidence type="ECO:0000259" key="9">
    <source>
        <dbReference type="PROSITE" id="PS50975"/>
    </source>
</evidence>
<keyword evidence="3 7" id="KW-0547">Nucleotide-binding</keyword>
<dbReference type="Pfam" id="PF02786">
    <property type="entry name" value="CPSase_L_D2"/>
    <property type="match status" value="1"/>
</dbReference>
<dbReference type="PANTHER" id="PTHR18866:SF33">
    <property type="entry name" value="METHYLCROTONOYL-COA CARBOXYLASE SUBUNIT ALPHA, MITOCHONDRIAL-RELATED"/>
    <property type="match status" value="1"/>
</dbReference>
<dbReference type="PROSITE" id="PS50975">
    <property type="entry name" value="ATP_GRASP"/>
    <property type="match status" value="1"/>
</dbReference>
<keyword evidence="2" id="KW-0436">Ligase</keyword>
<feature type="domain" description="Lipoyl-binding" evidence="8">
    <location>
        <begin position="605"/>
        <end position="680"/>
    </location>
</feature>
<sequence length="688" mass="73592">MRFDTLLIANRGEIALRIMRTARRMGLRCVAVYSDADAYSPHVRFADLAVHIGPAPADQSYRDGAALIAACRRAGAQAIHPGYGFLSENADFAQAVADAGLVFVGPSPGVIDLMGNKARAKQAMEAAGVPTVPGAAAHGDARQVLEAARRIGFPVILKAAVGGGGRGMRVVRREDELEALLRQARSEAASAFGSDEIILERAIENGRHIEVQVLCDEHGRCLHLGERDCSTQRRFQKLIEEAPSPAVDEALRQAMGEVARKACEAIGYTGAGTLEFLLDAQRRFYFMEMNTRLQVEHGVTELVTGLDLVEQQIRIAQGQPLALAQQDVRLRGHAIELRLCAEDPWQGYLPQVGTVGLWRAPPEVRADTCLEDGTEIGPFYDSMVAKLMAWGDSREACLASLRQACERTALLGVRSNLGFLRRCLAHPQFAAGEVTTDFLGCQDLGQDPWRRTPSPHARAAAALLLGGGIGPAAGAIAAGRITGRITDRLPGRSLWLRDASHPASPSPAQGYTLSHAGGGLQLACEDGPPPMARGATDPAPAAASVSACWQLGHLRWEPRTGLLGLEVDGLYRPLHCHQDASGQLWVQDGADSFVFERLLRFEAGHGSAGGGGQVRAPMSGRVIAVLVDEGQRVERGDTLLVIESMKMEMPLAAPGAGRIAALGVRPDMQLAAGQVLLQVRADEDKELS</sequence>
<keyword evidence="4 7" id="KW-0067">ATP-binding</keyword>
<evidence type="ECO:0000256" key="7">
    <source>
        <dbReference type="PROSITE-ProRule" id="PRU00409"/>
    </source>
</evidence>
<dbReference type="GO" id="GO:0046872">
    <property type="term" value="F:metal ion binding"/>
    <property type="evidence" value="ECO:0007669"/>
    <property type="project" value="InterPro"/>
</dbReference>